<dbReference type="STRING" id="563176.SAMN04488090_1181"/>
<gene>
    <name evidence="2" type="ORF">SAMN04488090_1181</name>
</gene>
<dbReference type="OrthoDB" id="763581at2"/>
<keyword evidence="3" id="KW-1185">Reference proteome</keyword>
<keyword evidence="1" id="KW-0732">Signal</keyword>
<evidence type="ECO:0000313" key="2">
    <source>
        <dbReference type="EMBL" id="SDL54792.1"/>
    </source>
</evidence>
<protein>
    <recommendedName>
        <fullName evidence="4">Outer membrane protein beta-barrel domain-containing protein</fullName>
    </recommendedName>
</protein>
<reference evidence="2 3" key="1">
    <citation type="submission" date="2016-10" db="EMBL/GenBank/DDBJ databases">
        <authorList>
            <person name="de Groot N.N."/>
        </authorList>
    </citation>
    <scope>NUCLEOTIDE SEQUENCE [LARGE SCALE GENOMIC DNA]</scope>
    <source>
        <strain evidence="2 3">DSM 21668</strain>
    </source>
</reference>
<dbReference type="Proteomes" id="UP000198901">
    <property type="component" value="Unassembled WGS sequence"/>
</dbReference>
<feature type="signal peptide" evidence="1">
    <location>
        <begin position="1"/>
        <end position="19"/>
    </location>
</feature>
<dbReference type="AlphaFoldDB" id="A0A1G9KYN4"/>
<dbReference type="RefSeq" id="WP_093199002.1">
    <property type="nucleotide sequence ID" value="NZ_FNGS01000002.1"/>
</dbReference>
<feature type="chain" id="PRO_5011529529" description="Outer membrane protein beta-barrel domain-containing protein" evidence="1">
    <location>
        <begin position="20"/>
        <end position="192"/>
    </location>
</feature>
<accession>A0A1G9KYN4</accession>
<proteinExistence type="predicted"/>
<evidence type="ECO:0000313" key="3">
    <source>
        <dbReference type="Proteomes" id="UP000198901"/>
    </source>
</evidence>
<evidence type="ECO:0008006" key="4">
    <source>
        <dbReference type="Google" id="ProtNLM"/>
    </source>
</evidence>
<name>A0A1G9KYN4_9BACT</name>
<dbReference type="EMBL" id="FNGS01000002">
    <property type="protein sequence ID" value="SDL54792.1"/>
    <property type="molecule type" value="Genomic_DNA"/>
</dbReference>
<organism evidence="2 3">
    <name type="scientific">Siphonobacter aquaeclarae</name>
    <dbReference type="NCBI Taxonomy" id="563176"/>
    <lineage>
        <taxon>Bacteria</taxon>
        <taxon>Pseudomonadati</taxon>
        <taxon>Bacteroidota</taxon>
        <taxon>Cytophagia</taxon>
        <taxon>Cytophagales</taxon>
        <taxon>Cytophagaceae</taxon>
        <taxon>Siphonobacter</taxon>
    </lineage>
</organism>
<sequence length="192" mass="20552">MFRLLPVVLVLLLSGTLFAQETRRPVSVSVGYGLITAPQIIESVTDILGTALTGGNVRYEDGTFSGAIVANIKIPTRSRVTFGADVAYESFKKDVYSTSSGAKLGTSEGRYVSVIPRADFYWLDKRAARLYSGVAVGASFASQKYESDKANSLLLAFNLVPIGVELGTTLSVFGEAAFGYNGLIHAGLRLRL</sequence>
<evidence type="ECO:0000256" key="1">
    <source>
        <dbReference type="SAM" id="SignalP"/>
    </source>
</evidence>